<gene>
    <name evidence="1" type="ORF">R3W88_019754</name>
</gene>
<reference evidence="1 2" key="1">
    <citation type="submission" date="2023-10" db="EMBL/GenBank/DDBJ databases">
        <title>Genome-Wide Identification Analysis in wild type Solanum Pinnatisectum Reveals Some Genes Defensing Phytophthora Infestans.</title>
        <authorList>
            <person name="Sun C."/>
        </authorList>
    </citation>
    <scope>NUCLEOTIDE SEQUENCE [LARGE SCALE GENOMIC DNA]</scope>
    <source>
        <strain evidence="1">LQN</strain>
        <tissue evidence="1">Leaf</tissue>
    </source>
</reference>
<organism evidence="1 2">
    <name type="scientific">Solanum pinnatisectum</name>
    <name type="common">tansyleaf nightshade</name>
    <dbReference type="NCBI Taxonomy" id="50273"/>
    <lineage>
        <taxon>Eukaryota</taxon>
        <taxon>Viridiplantae</taxon>
        <taxon>Streptophyta</taxon>
        <taxon>Embryophyta</taxon>
        <taxon>Tracheophyta</taxon>
        <taxon>Spermatophyta</taxon>
        <taxon>Magnoliopsida</taxon>
        <taxon>eudicotyledons</taxon>
        <taxon>Gunneridae</taxon>
        <taxon>Pentapetalae</taxon>
        <taxon>asterids</taxon>
        <taxon>lamiids</taxon>
        <taxon>Solanales</taxon>
        <taxon>Solanaceae</taxon>
        <taxon>Solanoideae</taxon>
        <taxon>Solaneae</taxon>
        <taxon>Solanum</taxon>
    </lineage>
</organism>
<comment type="caution">
    <text evidence="1">The sequence shown here is derived from an EMBL/GenBank/DDBJ whole genome shotgun (WGS) entry which is preliminary data.</text>
</comment>
<accession>A0AAV9KP53</accession>
<proteinExistence type="predicted"/>
<evidence type="ECO:0000313" key="1">
    <source>
        <dbReference type="EMBL" id="KAK4713847.1"/>
    </source>
</evidence>
<dbReference type="Proteomes" id="UP001311915">
    <property type="component" value="Unassembled WGS sequence"/>
</dbReference>
<name>A0AAV9KP53_9SOLN</name>
<protein>
    <submittedName>
        <fullName evidence="1">Uncharacterized protein</fullName>
    </submittedName>
</protein>
<dbReference type="AlphaFoldDB" id="A0AAV9KP53"/>
<dbReference type="EMBL" id="JAWPEI010000010">
    <property type="protein sequence ID" value="KAK4713847.1"/>
    <property type="molecule type" value="Genomic_DNA"/>
</dbReference>
<keyword evidence="2" id="KW-1185">Reference proteome</keyword>
<sequence length="55" mass="6872">MLCCDYNWLPQLLMKLEQKSWYNYPIPMMIPRIIVEVCTSWSRHCHRQNKIRKLY</sequence>
<evidence type="ECO:0000313" key="2">
    <source>
        <dbReference type="Proteomes" id="UP001311915"/>
    </source>
</evidence>